<sequence length="377" mass="41679">MILKTRLFGKVYQFSSVKDVLAKANEEKSGDRLAGVGASSSEERIAAKVVLSHLTLNDLFNYPVVDYEEDEVTRIIIDQVNHPIFESIKHSILSEMVEETQPSKKGKEANHTNETKAPIAEEGMIEDITEVDLRKQLLVSNATSPNDYLRMKSFTPARIGVGRTGTRYLTSSILRFRADHAAAQDAVFSDVDPKLVEEMGFISTQTICQSKDEYLTRPDFGRQFDEENIARIKQEATHKAKIQMVVGDGLSSAAITANIKDILPAIKQGLKMYGLDFDQVVFVKYCRVPAMDKIGEVTDADVVCLLVGERPGLATAESMSAYIAYRPTVGMPEARRTVVSNIHKGGTSAVEAGAYIAELLKKILDRKKSGIELKETE</sequence>
<dbReference type="InterPro" id="IPR009246">
    <property type="entry name" value="EutC"/>
</dbReference>
<comment type="catalytic activity">
    <reaction evidence="5 8">
        <text>ethanolamine = acetaldehyde + NH4(+)</text>
        <dbReference type="Rhea" id="RHEA:15313"/>
        <dbReference type="ChEBI" id="CHEBI:15343"/>
        <dbReference type="ChEBI" id="CHEBI:28938"/>
        <dbReference type="ChEBI" id="CHEBI:57603"/>
        <dbReference type="EC" id="4.3.1.7"/>
    </reaction>
</comment>
<dbReference type="GO" id="GO:0031419">
    <property type="term" value="F:cobalamin binding"/>
    <property type="evidence" value="ECO:0007669"/>
    <property type="project" value="UniProtKB-UniRule"/>
</dbReference>
<dbReference type="AlphaFoldDB" id="A0A1L8WPU9"/>
<dbReference type="InterPro" id="IPR042251">
    <property type="entry name" value="EutC_C"/>
</dbReference>
<dbReference type="PANTHER" id="PTHR39330:SF1">
    <property type="entry name" value="ETHANOLAMINE AMMONIA-LYASE SMALL SUBUNIT"/>
    <property type="match status" value="1"/>
</dbReference>
<dbReference type="Gene3D" id="1.10.220.70">
    <property type="entry name" value="lyase"/>
    <property type="match status" value="1"/>
</dbReference>
<dbReference type="GO" id="GO:0046336">
    <property type="term" value="P:ethanolamine catabolic process"/>
    <property type="evidence" value="ECO:0007669"/>
    <property type="project" value="UniProtKB-UniRule"/>
</dbReference>
<dbReference type="EC" id="4.3.1.7" evidence="6 8"/>
<feature type="binding site" evidence="8">
    <location>
        <position position="288"/>
    </location>
    <ligand>
        <name>adenosylcob(III)alamin</name>
        <dbReference type="ChEBI" id="CHEBI:18408"/>
    </ligand>
</feature>
<dbReference type="Gene3D" id="3.40.50.11240">
    <property type="entry name" value="Ethanolamine ammonia-lyase light chain (EutC)"/>
    <property type="match status" value="1"/>
</dbReference>
<evidence type="ECO:0000256" key="6">
    <source>
        <dbReference type="ARBA" id="ARBA00067005"/>
    </source>
</evidence>
<accession>A0A1L8WPU9</accession>
<keyword evidence="1 8" id="KW-0846">Cobalamin</keyword>
<keyword evidence="2 8" id="KW-0456">Lyase</keyword>
<dbReference type="STRING" id="150033.RV14_GL002144"/>
<dbReference type="HAMAP" id="MF_00601">
    <property type="entry name" value="EutC"/>
    <property type="match status" value="1"/>
</dbReference>
<dbReference type="Proteomes" id="UP000182152">
    <property type="component" value="Unassembled WGS sequence"/>
</dbReference>
<comment type="subcellular location">
    <subcellularLocation>
        <location evidence="8">Bacterial microcompartment</location>
    </subcellularLocation>
</comment>
<evidence type="ECO:0000256" key="3">
    <source>
        <dbReference type="ARBA" id="ARBA00023285"/>
    </source>
</evidence>
<dbReference type="FunFam" id="1.10.30.40:FF:000001">
    <property type="entry name" value="Ethanolamine ammonia-lyase light chain"/>
    <property type="match status" value="1"/>
</dbReference>
<proteinExistence type="inferred from homology"/>
<protein>
    <recommendedName>
        <fullName evidence="7 8">Ethanolamine ammonia-lyase small subunit</fullName>
        <shortName evidence="8">EAL small subunit</shortName>
        <ecNumber evidence="6 8">4.3.1.7</ecNumber>
    </recommendedName>
</protein>
<evidence type="ECO:0000256" key="7">
    <source>
        <dbReference type="ARBA" id="ARBA00069181"/>
    </source>
</evidence>
<comment type="subunit">
    <text evidence="8">The basic unit is a heterodimer which dimerizes to form tetramers. The heterotetramers trimerize; 6 large subunits form a core ring with 6 small subunits projecting outwards.</text>
</comment>
<organism evidence="9 10">
    <name type="scientific">Enterococcus ratti</name>
    <dbReference type="NCBI Taxonomy" id="150033"/>
    <lineage>
        <taxon>Bacteria</taxon>
        <taxon>Bacillati</taxon>
        <taxon>Bacillota</taxon>
        <taxon>Bacilli</taxon>
        <taxon>Lactobacillales</taxon>
        <taxon>Enterococcaceae</taxon>
        <taxon>Enterococcus</taxon>
    </lineage>
</organism>
<keyword evidence="4 8" id="KW-1283">Bacterial microcompartment</keyword>
<comment type="caution">
    <text evidence="9">The sequence shown here is derived from an EMBL/GenBank/DDBJ whole genome shotgun (WGS) entry which is preliminary data.</text>
</comment>
<evidence type="ECO:0000256" key="8">
    <source>
        <dbReference type="HAMAP-Rule" id="MF_00601"/>
    </source>
</evidence>
<dbReference type="Pfam" id="PF06751">
    <property type="entry name" value="EutB"/>
    <property type="match status" value="1"/>
</dbReference>
<dbReference type="NCBIfam" id="NF003971">
    <property type="entry name" value="PRK05465.1"/>
    <property type="match status" value="1"/>
</dbReference>
<evidence type="ECO:0000256" key="2">
    <source>
        <dbReference type="ARBA" id="ARBA00023239"/>
    </source>
</evidence>
<feature type="binding site" evidence="8">
    <location>
        <position position="309"/>
    </location>
    <ligand>
        <name>adenosylcob(III)alamin</name>
        <dbReference type="ChEBI" id="CHEBI:18408"/>
    </ligand>
</feature>
<comment type="function">
    <text evidence="8">Catalyzes the deamination of various vicinal amino-alcohols to oxo compounds. Allows this organism to utilize ethanolamine as the sole source of nitrogen and carbon in the presence of external vitamin B12.</text>
</comment>
<dbReference type="GO" id="GO:0009350">
    <property type="term" value="C:ethanolamine ammonia-lyase complex"/>
    <property type="evidence" value="ECO:0007669"/>
    <property type="project" value="UniProtKB-UniRule"/>
</dbReference>
<dbReference type="Gene3D" id="1.10.30.40">
    <property type="entry name" value="Ethanolamine ammonia-lyase light chain (EutC), N-terminal domain"/>
    <property type="match status" value="1"/>
</dbReference>
<dbReference type="InterPro" id="IPR042255">
    <property type="entry name" value="EutC_N"/>
</dbReference>
<dbReference type="PANTHER" id="PTHR39330">
    <property type="entry name" value="ETHANOLAMINE AMMONIA-LYASE LIGHT CHAIN"/>
    <property type="match status" value="1"/>
</dbReference>
<dbReference type="RefSeq" id="WP_071855151.1">
    <property type="nucleotide sequence ID" value="NZ_JXLB01000007.1"/>
</dbReference>
<dbReference type="Gene3D" id="2.30.170.30">
    <property type="entry name" value="ethanolamine ammonia-lyase heavy chain domain like"/>
    <property type="match status" value="1"/>
</dbReference>
<reference evidence="9 10" key="1">
    <citation type="submission" date="2014-12" db="EMBL/GenBank/DDBJ databases">
        <title>Draft genome sequences of 29 type strains of Enterococci.</title>
        <authorList>
            <person name="Zhong Z."/>
            <person name="Sun Z."/>
            <person name="Liu W."/>
            <person name="Zhang W."/>
            <person name="Zhang H."/>
        </authorList>
    </citation>
    <scope>NUCLEOTIDE SEQUENCE [LARGE SCALE GENOMIC DNA]</scope>
    <source>
        <strain evidence="9 10">DSM 15687</strain>
    </source>
</reference>
<comment type="pathway">
    <text evidence="8">Amine and polyamine degradation; ethanolamine degradation.</text>
</comment>
<evidence type="ECO:0000313" key="9">
    <source>
        <dbReference type="EMBL" id="OJG82852.1"/>
    </source>
</evidence>
<name>A0A1L8WPU9_9ENTE</name>
<dbReference type="OrthoDB" id="114248at2"/>
<dbReference type="UniPathway" id="UPA00560"/>
<keyword evidence="3 8" id="KW-0170">Cobalt</keyword>
<dbReference type="InterPro" id="IPR010628">
    <property type="entry name" value="EutB"/>
</dbReference>
<evidence type="ECO:0000313" key="10">
    <source>
        <dbReference type="Proteomes" id="UP000182152"/>
    </source>
</evidence>
<dbReference type="InterPro" id="IPR044941">
    <property type="entry name" value="EutB_N_sf"/>
</dbReference>
<evidence type="ECO:0000256" key="5">
    <source>
        <dbReference type="ARBA" id="ARBA00052081"/>
    </source>
</evidence>
<dbReference type="FunFam" id="3.40.50.11240:FF:000001">
    <property type="entry name" value="Ethanolamine ammonia-lyase light chain"/>
    <property type="match status" value="1"/>
</dbReference>
<dbReference type="InterPro" id="IPR044939">
    <property type="entry name" value="EutB_dom_2_sf"/>
</dbReference>
<dbReference type="EMBL" id="JXLB01000007">
    <property type="protein sequence ID" value="OJG82852.1"/>
    <property type="molecule type" value="Genomic_DNA"/>
</dbReference>
<comment type="similarity">
    <text evidence="8">Belongs to the EutC family.</text>
</comment>
<dbReference type="GO" id="GO:0006520">
    <property type="term" value="P:amino acid metabolic process"/>
    <property type="evidence" value="ECO:0007669"/>
    <property type="project" value="InterPro"/>
</dbReference>
<gene>
    <name evidence="8" type="primary">eutC</name>
    <name evidence="9" type="ORF">RV14_GL002144</name>
</gene>
<dbReference type="Pfam" id="PF05985">
    <property type="entry name" value="EutC"/>
    <property type="match status" value="1"/>
</dbReference>
<evidence type="ECO:0000256" key="1">
    <source>
        <dbReference type="ARBA" id="ARBA00022628"/>
    </source>
</evidence>
<keyword evidence="10" id="KW-1185">Reference proteome</keyword>
<comment type="cofactor">
    <cofactor evidence="8">
        <name>adenosylcob(III)alamin</name>
        <dbReference type="ChEBI" id="CHEBI:18408"/>
    </cofactor>
    <text evidence="8">Binds between the large and small subunits.</text>
</comment>
<evidence type="ECO:0000256" key="4">
    <source>
        <dbReference type="ARBA" id="ARBA00024446"/>
    </source>
</evidence>
<dbReference type="GO" id="GO:0031471">
    <property type="term" value="C:ethanolamine degradation polyhedral organelle"/>
    <property type="evidence" value="ECO:0007669"/>
    <property type="project" value="UniProtKB-UniRule"/>
</dbReference>
<dbReference type="GO" id="GO:0008851">
    <property type="term" value="F:ethanolamine ammonia-lyase activity"/>
    <property type="evidence" value="ECO:0007669"/>
    <property type="project" value="UniProtKB-UniRule"/>
</dbReference>